<evidence type="ECO:0000256" key="1">
    <source>
        <dbReference type="ARBA" id="ARBA00022617"/>
    </source>
</evidence>
<evidence type="ECO:0000256" key="2">
    <source>
        <dbReference type="ARBA" id="ARBA00022723"/>
    </source>
</evidence>
<evidence type="ECO:0000313" key="6">
    <source>
        <dbReference type="EMBL" id="WKN39597.1"/>
    </source>
</evidence>
<evidence type="ECO:0000256" key="3">
    <source>
        <dbReference type="ARBA" id="ARBA00023004"/>
    </source>
</evidence>
<accession>A0AA49JJC5</accession>
<dbReference type="PROSITE" id="PS51007">
    <property type="entry name" value="CYTC"/>
    <property type="match status" value="1"/>
</dbReference>
<dbReference type="AlphaFoldDB" id="A0AA49JJC5"/>
<dbReference type="Pfam" id="PF00034">
    <property type="entry name" value="Cytochrom_C"/>
    <property type="match status" value="1"/>
</dbReference>
<dbReference type="InterPro" id="IPR036909">
    <property type="entry name" value="Cyt_c-like_dom_sf"/>
</dbReference>
<name>A0AA49JJC5_9BACT</name>
<reference evidence="6" key="2">
    <citation type="journal article" date="2024" name="Antonie Van Leeuwenhoek">
        <title>Roseihalotalea indica gen. nov., sp. nov., a halophilic Bacteroidetes from mesopelagic Southwest Indian Ocean with higher carbohydrate metabolic potential.</title>
        <authorList>
            <person name="Chen B."/>
            <person name="Zhang M."/>
            <person name="Lin D."/>
            <person name="Ye J."/>
            <person name="Tang K."/>
        </authorList>
    </citation>
    <scope>NUCLEOTIDE SEQUENCE</scope>
    <source>
        <strain evidence="6">TK19036</strain>
    </source>
</reference>
<proteinExistence type="predicted"/>
<dbReference type="Gene3D" id="1.10.760.10">
    <property type="entry name" value="Cytochrome c-like domain"/>
    <property type="match status" value="1"/>
</dbReference>
<dbReference type="PANTHER" id="PTHR35008">
    <property type="entry name" value="BLL4482 PROTEIN-RELATED"/>
    <property type="match status" value="1"/>
</dbReference>
<evidence type="ECO:0000259" key="5">
    <source>
        <dbReference type="PROSITE" id="PS51007"/>
    </source>
</evidence>
<organism evidence="6">
    <name type="scientific">Roseihalotalea indica</name>
    <dbReference type="NCBI Taxonomy" id="2867963"/>
    <lineage>
        <taxon>Bacteria</taxon>
        <taxon>Pseudomonadati</taxon>
        <taxon>Bacteroidota</taxon>
        <taxon>Cytophagia</taxon>
        <taxon>Cytophagales</taxon>
        <taxon>Catalimonadaceae</taxon>
        <taxon>Roseihalotalea</taxon>
    </lineage>
</organism>
<dbReference type="EMBL" id="CP120682">
    <property type="protein sequence ID" value="WKN39597.1"/>
    <property type="molecule type" value="Genomic_DNA"/>
</dbReference>
<sequence>MSRGLFFIALLIQVGCNSGKYQNAATENLDRADKLRYEQYMIQGHQLYKTHCSNCHQEDGTGLSQLIPPLAQSDYLLSDSARTLCIIKHGLKEKIIVNGVEYQQPMPANETLTDIEIAQIATYIYNNWGHTLGYMPVKEVSRLLNACQSN</sequence>
<dbReference type="InterPro" id="IPR009056">
    <property type="entry name" value="Cyt_c-like_dom"/>
</dbReference>
<reference evidence="6" key="1">
    <citation type="journal article" date="2023" name="Comput. Struct. Biotechnol. J.">
        <title>Discovery of a novel marine Bacteroidetes with a rich repertoire of carbohydrate-active enzymes.</title>
        <authorList>
            <person name="Chen B."/>
            <person name="Liu G."/>
            <person name="Chen Q."/>
            <person name="Wang H."/>
            <person name="Liu L."/>
            <person name="Tang K."/>
        </authorList>
    </citation>
    <scope>NUCLEOTIDE SEQUENCE</scope>
    <source>
        <strain evidence="6">TK19036</strain>
    </source>
</reference>
<dbReference type="GO" id="GO:0009055">
    <property type="term" value="F:electron transfer activity"/>
    <property type="evidence" value="ECO:0007669"/>
    <property type="project" value="InterPro"/>
</dbReference>
<evidence type="ECO:0000256" key="4">
    <source>
        <dbReference type="PROSITE-ProRule" id="PRU00433"/>
    </source>
</evidence>
<keyword evidence="1 4" id="KW-0349">Heme</keyword>
<protein>
    <submittedName>
        <fullName evidence="6">Cytochrome c</fullName>
    </submittedName>
</protein>
<dbReference type="GO" id="GO:0020037">
    <property type="term" value="F:heme binding"/>
    <property type="evidence" value="ECO:0007669"/>
    <property type="project" value="InterPro"/>
</dbReference>
<dbReference type="SUPFAM" id="SSF46626">
    <property type="entry name" value="Cytochrome c"/>
    <property type="match status" value="1"/>
</dbReference>
<keyword evidence="2 4" id="KW-0479">Metal-binding</keyword>
<dbReference type="PANTHER" id="PTHR35008:SF8">
    <property type="entry name" value="ALCOHOL DEHYDROGENASE CYTOCHROME C SUBUNIT"/>
    <property type="match status" value="1"/>
</dbReference>
<keyword evidence="3 4" id="KW-0408">Iron</keyword>
<feature type="domain" description="Cytochrome c" evidence="5">
    <location>
        <begin position="39"/>
        <end position="128"/>
    </location>
</feature>
<dbReference type="InterPro" id="IPR051459">
    <property type="entry name" value="Cytochrome_c-type_DH"/>
</dbReference>
<gene>
    <name evidence="6" type="ORF">K4G66_12930</name>
</gene>
<dbReference type="GO" id="GO:0046872">
    <property type="term" value="F:metal ion binding"/>
    <property type="evidence" value="ECO:0007669"/>
    <property type="project" value="UniProtKB-KW"/>
</dbReference>